<dbReference type="Proteomes" id="UP000325081">
    <property type="component" value="Unassembled WGS sequence"/>
</dbReference>
<accession>A0A5A7QYM3</accession>
<dbReference type="PANTHER" id="PTHR46692">
    <property type="entry name" value="INOSINE-URIDINE PREFERRING NUCLEOSIDE HYDROLASE FAMILY PROTEIN"/>
    <property type="match status" value="1"/>
</dbReference>
<protein>
    <submittedName>
        <fullName evidence="3">Pyrimidine-specific ribonucleoside hydrolaserihA</fullName>
    </submittedName>
</protein>
<name>A0A5A7QYM3_STRAF</name>
<dbReference type="InterPro" id="IPR001910">
    <property type="entry name" value="Inosine/uridine_hydrolase_dom"/>
</dbReference>
<proteinExistence type="inferred from homology"/>
<dbReference type="GO" id="GO:0016799">
    <property type="term" value="F:hydrolase activity, hydrolyzing N-glycosyl compounds"/>
    <property type="evidence" value="ECO:0007669"/>
    <property type="project" value="InterPro"/>
</dbReference>
<keyword evidence="4" id="KW-1185">Reference proteome</keyword>
<gene>
    <name evidence="3" type="ORF">STAS_27429</name>
</gene>
<evidence type="ECO:0000256" key="1">
    <source>
        <dbReference type="ARBA" id="ARBA00009176"/>
    </source>
</evidence>
<dbReference type="AlphaFoldDB" id="A0A5A7QYM3"/>
<dbReference type="OrthoDB" id="5783963at2759"/>
<dbReference type="SUPFAM" id="SSF53590">
    <property type="entry name" value="Nucleoside hydrolase"/>
    <property type="match status" value="2"/>
</dbReference>
<keyword evidence="3" id="KW-0378">Hydrolase</keyword>
<dbReference type="Pfam" id="PF01156">
    <property type="entry name" value="IU_nuc_hydro"/>
    <property type="match status" value="2"/>
</dbReference>
<dbReference type="Gene3D" id="3.90.245.10">
    <property type="entry name" value="Ribonucleoside hydrolase-like"/>
    <property type="match status" value="2"/>
</dbReference>
<evidence type="ECO:0000259" key="2">
    <source>
        <dbReference type="Pfam" id="PF01156"/>
    </source>
</evidence>
<sequence>MMGRDDIAVGIGGEGGILNDGTILPSVGGYLPIVDQGYGTTGYCRYSQVIPLGLRGKLDIDTIYGFRKQFLPQANRQYLPLQQPTTQQIMIDKISAGSITVFCGGTPTNLALFLMSNPHLKKNIEHIYLMGGGVGPRHVNCPSNSISSCPTGNVYTGDNTAPNAEYNFFSDPFAAYQVIHSGIPVTLIPLDATDTIPITTEFMQEFKKQQHTLEAQYCFNALKMICDTWYTTPHFSDIFFMWDSFLAGVATSIMLKQNNTNGENEFAEIEYKNITVITSNEPYGTSDGSNPFFDGLKKSRFNLMRNGIHSGHLVTGPGDPFCIARNGCKDGDTQEVTGPEGVRVRLAVRAKPNPDKHSKLDKAFYKKFLDVINRPHPTGKLDYTTQFPQYREATDVPDFKERKLGKTVVFDMDMSPGDFLALIYLLKVPTELIYLKAILVTPTGWATAATIDIVYDILHIMKRDDILVGLGDLYASNQTYANFNLIGSCKYRRAIPHGAGGFLDSDTLYGFAHDMPRSPRSSLDVGSNVTILTNGPLTSVAQIIISDKNSTSCIQEIIVVGGHISKYTHDRGNVINIPQNKYAELNIFLDPLAAKTVFESGLNITLIPLGVQRGARQFSWALSALRKKKTPEAAFATNLLSTLDGLKRVHPRYSQRKVKVLATGNESDDGRMIVDQNKRSWVRVLESVDSMAFYNTFADRLGAKEQSAEIGMFSIK</sequence>
<comment type="similarity">
    <text evidence="1">Belongs to the IUNH family.</text>
</comment>
<dbReference type="InterPro" id="IPR036452">
    <property type="entry name" value="Ribo_hydro-like"/>
</dbReference>
<reference evidence="4" key="1">
    <citation type="journal article" date="2019" name="Curr. Biol.">
        <title>Genome Sequence of Striga asiatica Provides Insight into the Evolution of Plant Parasitism.</title>
        <authorList>
            <person name="Yoshida S."/>
            <person name="Kim S."/>
            <person name="Wafula E.K."/>
            <person name="Tanskanen J."/>
            <person name="Kim Y.M."/>
            <person name="Honaas L."/>
            <person name="Yang Z."/>
            <person name="Spallek T."/>
            <person name="Conn C.E."/>
            <person name="Ichihashi Y."/>
            <person name="Cheong K."/>
            <person name="Cui S."/>
            <person name="Der J.P."/>
            <person name="Gundlach H."/>
            <person name="Jiao Y."/>
            <person name="Hori C."/>
            <person name="Ishida J.K."/>
            <person name="Kasahara H."/>
            <person name="Kiba T."/>
            <person name="Kim M.S."/>
            <person name="Koo N."/>
            <person name="Laohavisit A."/>
            <person name="Lee Y.H."/>
            <person name="Lumba S."/>
            <person name="McCourt P."/>
            <person name="Mortimer J.C."/>
            <person name="Mutuku J.M."/>
            <person name="Nomura T."/>
            <person name="Sasaki-Sekimoto Y."/>
            <person name="Seto Y."/>
            <person name="Wang Y."/>
            <person name="Wakatake T."/>
            <person name="Sakakibara H."/>
            <person name="Demura T."/>
            <person name="Yamaguchi S."/>
            <person name="Yoneyama K."/>
            <person name="Manabe R.I."/>
            <person name="Nelson D.C."/>
            <person name="Schulman A.H."/>
            <person name="Timko M.P."/>
            <person name="dePamphilis C.W."/>
            <person name="Choi D."/>
            <person name="Shirasu K."/>
        </authorList>
    </citation>
    <scope>NUCLEOTIDE SEQUENCE [LARGE SCALE GENOMIC DNA]</scope>
    <source>
        <strain evidence="4">cv. UVA1</strain>
    </source>
</reference>
<evidence type="ECO:0000313" key="3">
    <source>
        <dbReference type="EMBL" id="GER50146.1"/>
    </source>
</evidence>
<dbReference type="PANTHER" id="PTHR46692:SF1">
    <property type="entry name" value="NUCLEOSIDE HYDROLASE 3-RELATED"/>
    <property type="match status" value="1"/>
</dbReference>
<comment type="caution">
    <text evidence="3">The sequence shown here is derived from an EMBL/GenBank/DDBJ whole genome shotgun (WGS) entry which is preliminary data.</text>
</comment>
<feature type="domain" description="Inosine/uridine-preferring nucleoside hydrolase" evidence="2">
    <location>
        <begin position="69"/>
        <end position="252"/>
    </location>
</feature>
<feature type="domain" description="Inosine/uridine-preferring nucleoside hydrolase" evidence="2">
    <location>
        <begin position="408"/>
        <end position="694"/>
    </location>
</feature>
<evidence type="ECO:0000313" key="4">
    <source>
        <dbReference type="Proteomes" id="UP000325081"/>
    </source>
</evidence>
<dbReference type="EMBL" id="BKCP01009070">
    <property type="protein sequence ID" value="GER50146.1"/>
    <property type="molecule type" value="Genomic_DNA"/>
</dbReference>
<organism evidence="3 4">
    <name type="scientific">Striga asiatica</name>
    <name type="common">Asiatic witchweed</name>
    <name type="synonym">Buchnera asiatica</name>
    <dbReference type="NCBI Taxonomy" id="4170"/>
    <lineage>
        <taxon>Eukaryota</taxon>
        <taxon>Viridiplantae</taxon>
        <taxon>Streptophyta</taxon>
        <taxon>Embryophyta</taxon>
        <taxon>Tracheophyta</taxon>
        <taxon>Spermatophyta</taxon>
        <taxon>Magnoliopsida</taxon>
        <taxon>eudicotyledons</taxon>
        <taxon>Gunneridae</taxon>
        <taxon>Pentapetalae</taxon>
        <taxon>asterids</taxon>
        <taxon>lamiids</taxon>
        <taxon>Lamiales</taxon>
        <taxon>Orobanchaceae</taxon>
        <taxon>Buchnereae</taxon>
        <taxon>Striga</taxon>
    </lineage>
</organism>